<feature type="region of interest" description="Disordered" evidence="13">
    <location>
        <begin position="468"/>
        <end position="527"/>
    </location>
</feature>
<feature type="active site" evidence="11">
    <location>
        <position position="329"/>
    </location>
</feature>
<dbReference type="PANTHER" id="PTHR13683">
    <property type="entry name" value="ASPARTYL PROTEASES"/>
    <property type="match status" value="1"/>
</dbReference>
<keyword evidence="4 12" id="KW-0645">Protease</keyword>
<keyword evidence="5 14" id="KW-0732">Signal</keyword>
<dbReference type="GO" id="GO:0004190">
    <property type="term" value="F:aspartic-type endopeptidase activity"/>
    <property type="evidence" value="ECO:0007669"/>
    <property type="project" value="UniProtKB-KW"/>
</dbReference>
<evidence type="ECO:0000256" key="9">
    <source>
        <dbReference type="ARBA" id="ARBA00023180"/>
    </source>
</evidence>
<dbReference type="InterPro" id="IPR032861">
    <property type="entry name" value="TAXi_N"/>
</dbReference>
<evidence type="ECO:0000313" key="16">
    <source>
        <dbReference type="EMBL" id="CAL5050189.1"/>
    </source>
</evidence>
<evidence type="ECO:0000256" key="8">
    <source>
        <dbReference type="ARBA" id="ARBA00023136"/>
    </source>
</evidence>
<feature type="active site" evidence="11">
    <location>
        <position position="122"/>
    </location>
</feature>
<protein>
    <recommendedName>
        <fullName evidence="15">Peptidase A1 domain-containing protein</fullName>
    </recommendedName>
</protein>
<evidence type="ECO:0000256" key="4">
    <source>
        <dbReference type="ARBA" id="ARBA00022670"/>
    </source>
</evidence>
<proteinExistence type="inferred from homology"/>
<evidence type="ECO:0000313" key="17">
    <source>
        <dbReference type="Proteomes" id="UP001497457"/>
    </source>
</evidence>
<dbReference type="Proteomes" id="UP001497457">
    <property type="component" value="Chromosome 35b"/>
</dbReference>
<dbReference type="PRINTS" id="PR00792">
    <property type="entry name" value="PEPSIN"/>
</dbReference>
<dbReference type="FunFam" id="2.40.70.10:FF:000012">
    <property type="entry name" value="Aspartyl protease family protein 1"/>
    <property type="match status" value="1"/>
</dbReference>
<keyword evidence="8" id="KW-0472">Membrane</keyword>
<keyword evidence="17" id="KW-1185">Reference proteome</keyword>
<keyword evidence="9" id="KW-0325">Glycoprotein</keyword>
<feature type="compositionally biased region" description="Polar residues" evidence="13">
    <location>
        <begin position="484"/>
        <end position="493"/>
    </location>
</feature>
<dbReference type="InterPro" id="IPR032799">
    <property type="entry name" value="TAXi_C"/>
</dbReference>
<keyword evidence="7 12" id="KW-0378">Hydrolase</keyword>
<organism evidence="16 17">
    <name type="scientific">Urochloa decumbens</name>
    <dbReference type="NCBI Taxonomy" id="240449"/>
    <lineage>
        <taxon>Eukaryota</taxon>
        <taxon>Viridiplantae</taxon>
        <taxon>Streptophyta</taxon>
        <taxon>Embryophyta</taxon>
        <taxon>Tracheophyta</taxon>
        <taxon>Spermatophyta</taxon>
        <taxon>Magnoliopsida</taxon>
        <taxon>Liliopsida</taxon>
        <taxon>Poales</taxon>
        <taxon>Poaceae</taxon>
        <taxon>PACMAD clade</taxon>
        <taxon>Panicoideae</taxon>
        <taxon>Panicodae</taxon>
        <taxon>Paniceae</taxon>
        <taxon>Melinidinae</taxon>
        <taxon>Urochloa</taxon>
    </lineage>
</organism>
<dbReference type="AlphaFoldDB" id="A0ABC9E3E5"/>
<dbReference type="PROSITE" id="PS00141">
    <property type="entry name" value="ASP_PROTEASE"/>
    <property type="match status" value="1"/>
</dbReference>
<dbReference type="PROSITE" id="PS51257">
    <property type="entry name" value="PROKAR_LIPOPROTEIN"/>
    <property type="match status" value="1"/>
</dbReference>
<dbReference type="GO" id="GO:0006508">
    <property type="term" value="P:proteolysis"/>
    <property type="evidence" value="ECO:0007669"/>
    <property type="project" value="UniProtKB-KW"/>
</dbReference>
<reference evidence="17" key="1">
    <citation type="submission" date="2024-06" db="EMBL/GenBank/DDBJ databases">
        <authorList>
            <person name="Ryan C."/>
        </authorList>
    </citation>
    <scope>NUCLEOTIDE SEQUENCE [LARGE SCALE GENOMIC DNA]</scope>
</reference>
<dbReference type="PANTHER" id="PTHR13683:SF871">
    <property type="entry name" value="OS06G0717900 PROTEIN"/>
    <property type="match status" value="1"/>
</dbReference>
<dbReference type="Gene3D" id="2.40.70.10">
    <property type="entry name" value="Acid Proteases"/>
    <property type="match status" value="2"/>
</dbReference>
<evidence type="ECO:0000256" key="10">
    <source>
        <dbReference type="ARBA" id="ARBA00023288"/>
    </source>
</evidence>
<evidence type="ECO:0000256" key="13">
    <source>
        <dbReference type="SAM" id="MobiDB-lite"/>
    </source>
</evidence>
<comment type="similarity">
    <text evidence="2 12">Belongs to the peptidase A1 family.</text>
</comment>
<dbReference type="FunFam" id="2.40.70.10:FF:000014">
    <property type="entry name" value="Aspartyl protease family protein 1"/>
    <property type="match status" value="1"/>
</dbReference>
<feature type="compositionally biased region" description="Pro residues" evidence="13">
    <location>
        <begin position="472"/>
        <end position="482"/>
    </location>
</feature>
<comment type="subcellular location">
    <subcellularLocation>
        <location evidence="1">Cell membrane</location>
        <topology evidence="1">Lipid-anchor</topology>
    </subcellularLocation>
</comment>
<keyword evidence="3" id="KW-1003">Cell membrane</keyword>
<dbReference type="InterPro" id="IPR001969">
    <property type="entry name" value="Aspartic_peptidase_AS"/>
</dbReference>
<feature type="signal peptide" evidence="14">
    <location>
        <begin position="1"/>
        <end position="24"/>
    </location>
</feature>
<dbReference type="InterPro" id="IPR033121">
    <property type="entry name" value="PEPTIDASE_A1"/>
</dbReference>
<evidence type="ECO:0000256" key="7">
    <source>
        <dbReference type="ARBA" id="ARBA00022801"/>
    </source>
</evidence>
<dbReference type="PROSITE" id="PS51767">
    <property type="entry name" value="PEPTIDASE_A1"/>
    <property type="match status" value="1"/>
</dbReference>
<dbReference type="Pfam" id="PF14543">
    <property type="entry name" value="TAXi_N"/>
    <property type="match status" value="1"/>
</dbReference>
<evidence type="ECO:0000259" key="15">
    <source>
        <dbReference type="PROSITE" id="PS51767"/>
    </source>
</evidence>
<accession>A0ABC9E3E5</accession>
<sequence length="546" mass="57467">MARSTHHYLFAVAVVAACLAVGEASCVGFDLHHRSSPVVRRWAAARGHHALAAEWPAKGSPEYYSALSRHDRALLARRGLADGGLLTFADGNDTYRLSDLGFLHYAEVSVGTPNATFLVALDTGSDLFWVPCDCKQCAPLSGNNGTGQDVLKPYSPRSSSTSKQVTCADPLCDRPNGCSAAATNGSCPYGVRYVSANTSSSGVLVRDVLHLTREAGGAAVEAPVVFGCGQVQTGLFLEGGAFDGLLGLGMDKVSVPSVLATSGLVASDSFSMCFSRDGHGRINFGDAGGPGQSETPFIPRASRPTYNVSFTAINVETKSVAAEFTAVMDSGTSFTYLNDPEYTELATNFNSQIREKRANFSSASSDVPFEYCYGLSSGQTEVVLPEVSLTTKGGALFPVTRSIIVFADETNGQPRAIGYCLAVLKSDIPINIIGQNFMTGLKVVFNREKSVLSWQKFDCYKNAAVADGPDASPSPSPSPAPRPTTLTPQQDANNRYPGAAGAAPDGSRLTPRRRRALHAAPSAASGRCPCLTPCSARSVSPSSRAC</sequence>
<name>A0ABC9E3E5_9POAL</name>
<evidence type="ECO:0000256" key="12">
    <source>
        <dbReference type="RuleBase" id="RU000454"/>
    </source>
</evidence>
<dbReference type="GO" id="GO:0005886">
    <property type="term" value="C:plasma membrane"/>
    <property type="evidence" value="ECO:0007669"/>
    <property type="project" value="UniProtKB-SubCell"/>
</dbReference>
<gene>
    <name evidence="16" type="ORF">URODEC1_LOCUS91431</name>
</gene>
<keyword evidence="10" id="KW-0449">Lipoprotein</keyword>
<evidence type="ECO:0000256" key="6">
    <source>
        <dbReference type="ARBA" id="ARBA00022750"/>
    </source>
</evidence>
<dbReference type="EMBL" id="OZ075145">
    <property type="protein sequence ID" value="CAL5050189.1"/>
    <property type="molecule type" value="Genomic_DNA"/>
</dbReference>
<evidence type="ECO:0000256" key="3">
    <source>
        <dbReference type="ARBA" id="ARBA00022475"/>
    </source>
</evidence>
<dbReference type="InterPro" id="IPR001461">
    <property type="entry name" value="Aspartic_peptidase_A1"/>
</dbReference>
<keyword evidence="6 12" id="KW-0064">Aspartyl protease</keyword>
<dbReference type="SUPFAM" id="SSF50630">
    <property type="entry name" value="Acid proteases"/>
    <property type="match status" value="1"/>
</dbReference>
<evidence type="ECO:0000256" key="2">
    <source>
        <dbReference type="ARBA" id="ARBA00007447"/>
    </source>
</evidence>
<reference evidence="16 17" key="2">
    <citation type="submission" date="2024-10" db="EMBL/GenBank/DDBJ databases">
        <authorList>
            <person name="Ryan C."/>
        </authorList>
    </citation>
    <scope>NUCLEOTIDE SEQUENCE [LARGE SCALE GENOMIC DNA]</scope>
</reference>
<evidence type="ECO:0000256" key="1">
    <source>
        <dbReference type="ARBA" id="ARBA00004193"/>
    </source>
</evidence>
<dbReference type="InterPro" id="IPR021109">
    <property type="entry name" value="Peptidase_aspartic_dom_sf"/>
</dbReference>
<feature type="domain" description="Peptidase A1" evidence="15">
    <location>
        <begin position="104"/>
        <end position="455"/>
    </location>
</feature>
<evidence type="ECO:0000256" key="5">
    <source>
        <dbReference type="ARBA" id="ARBA00022729"/>
    </source>
</evidence>
<evidence type="ECO:0000256" key="14">
    <source>
        <dbReference type="SAM" id="SignalP"/>
    </source>
</evidence>
<dbReference type="Pfam" id="PF14541">
    <property type="entry name" value="TAXi_C"/>
    <property type="match status" value="1"/>
</dbReference>
<evidence type="ECO:0000256" key="11">
    <source>
        <dbReference type="PIRSR" id="PIRSR601461-1"/>
    </source>
</evidence>
<feature type="chain" id="PRO_5044797127" description="Peptidase A1 domain-containing protein" evidence="14">
    <location>
        <begin position="25"/>
        <end position="546"/>
    </location>
</feature>